<organism evidence="1 2">
    <name type="scientific">Xenoophorus captivus</name>
    <dbReference type="NCBI Taxonomy" id="1517983"/>
    <lineage>
        <taxon>Eukaryota</taxon>
        <taxon>Metazoa</taxon>
        <taxon>Chordata</taxon>
        <taxon>Craniata</taxon>
        <taxon>Vertebrata</taxon>
        <taxon>Euteleostomi</taxon>
        <taxon>Actinopterygii</taxon>
        <taxon>Neopterygii</taxon>
        <taxon>Teleostei</taxon>
        <taxon>Neoteleostei</taxon>
        <taxon>Acanthomorphata</taxon>
        <taxon>Ovalentaria</taxon>
        <taxon>Atherinomorphae</taxon>
        <taxon>Cyprinodontiformes</taxon>
        <taxon>Goodeidae</taxon>
        <taxon>Xenoophorus</taxon>
    </lineage>
</organism>
<protein>
    <submittedName>
        <fullName evidence="1">Uncharacterized protein</fullName>
    </submittedName>
</protein>
<gene>
    <name evidence="1" type="ORF">XENOCAPTIV_027652</name>
</gene>
<comment type="caution">
    <text evidence="1">The sequence shown here is derived from an EMBL/GenBank/DDBJ whole genome shotgun (WGS) entry which is preliminary data.</text>
</comment>
<dbReference type="EMBL" id="JAHRIN010057688">
    <property type="protein sequence ID" value="MEQ2211128.1"/>
    <property type="molecule type" value="Genomic_DNA"/>
</dbReference>
<dbReference type="Proteomes" id="UP001434883">
    <property type="component" value="Unassembled WGS sequence"/>
</dbReference>
<reference evidence="1 2" key="1">
    <citation type="submission" date="2021-06" db="EMBL/GenBank/DDBJ databases">
        <authorList>
            <person name="Palmer J.M."/>
        </authorList>
    </citation>
    <scope>NUCLEOTIDE SEQUENCE [LARGE SCALE GENOMIC DNA]</scope>
    <source>
        <strain evidence="1 2">XC_2019</strain>
        <tissue evidence="1">Muscle</tissue>
    </source>
</reference>
<keyword evidence="2" id="KW-1185">Reference proteome</keyword>
<name>A0ABV0RSG5_9TELE</name>
<accession>A0ABV0RSG5</accession>
<evidence type="ECO:0000313" key="2">
    <source>
        <dbReference type="Proteomes" id="UP001434883"/>
    </source>
</evidence>
<sequence length="106" mass="12437">MLLLLHKETTLCQFVTLLLNINVFTPKYNIKDIPNFSMLRPVYDVYINGKPTLPDMLWILWVLPELAPVKGSSIPKSINIKYKMLAAIWELKTIYLSYQREYFLSV</sequence>
<proteinExistence type="predicted"/>
<evidence type="ECO:0000313" key="1">
    <source>
        <dbReference type="EMBL" id="MEQ2211128.1"/>
    </source>
</evidence>